<protein>
    <submittedName>
        <fullName evidence="1">Uncharacterized protein</fullName>
    </submittedName>
</protein>
<proteinExistence type="predicted"/>
<dbReference type="KEGG" id="slx:SLAV_26200"/>
<dbReference type="RefSeq" id="WP_030233044.1">
    <property type="nucleotide sequence ID" value="NZ_CP024985.1"/>
</dbReference>
<dbReference type="GeneID" id="49386255"/>
<gene>
    <name evidence="1" type="ORF">SLAV_26200</name>
</gene>
<keyword evidence="2" id="KW-1185">Reference proteome</keyword>
<sequence>MSMLLIKGTFRAMGSKPDGDTIPFTPDDVSDWKRVPGNHPVLPKADGRASIRLEAIDALETHYGSEDSGGVQHQPLDLAHQAADELLTWLGFTQIVRDPDETISSTTPETVPGFILTSGADIFGRCVALVGRRIPPAFNGYEIEVDERQLKKTANHHLVSLGLAYPTFYTGFPEPLRASLTLAAQAARNSIPKKGVWSRDLTTEGAEVTGMSSLTADNGAVILPKLFRRLKDYLDLAPAAPALSCFRAFLGGAADRFYLQGQPEPLTGLHHIVEIDAAGQTLKMTRPVEDITFDEK</sequence>
<reference evidence="1 2" key="1">
    <citation type="submission" date="2017-11" db="EMBL/GenBank/DDBJ databases">
        <title>Complete genome sequence of Streptomyces lavendulae subsp. lavendulae CCM 3239 (formerly 'Streptomyces aureofaciens CCM 3239'), the producer of the angucycline-type antibiotic auricin.</title>
        <authorList>
            <person name="Busche T."/>
            <person name="Novakova R."/>
            <person name="Al'Dilaimi A."/>
            <person name="Homerova D."/>
            <person name="Feckova L."/>
            <person name="Rezuchova B."/>
            <person name="Mingyar E."/>
            <person name="Csolleiova D."/>
            <person name="Bekeova C."/>
            <person name="Winkler A."/>
            <person name="Sevcikova B."/>
            <person name="Kalinowski J."/>
            <person name="Kormanec J."/>
            <person name="Ruckert C."/>
        </authorList>
    </citation>
    <scope>NUCLEOTIDE SEQUENCE [LARGE SCALE GENOMIC DNA]</scope>
    <source>
        <strain evidence="1 2">CCM 3239</strain>
    </source>
</reference>
<dbReference type="AlphaFoldDB" id="A0A2K8PJV3"/>
<dbReference type="InterPro" id="IPR035437">
    <property type="entry name" value="SNase_OB-fold_sf"/>
</dbReference>
<organism evidence="1 2">
    <name type="scientific">Streptomyces lavendulae subsp. lavendulae</name>
    <dbReference type="NCBI Taxonomy" id="58340"/>
    <lineage>
        <taxon>Bacteria</taxon>
        <taxon>Bacillati</taxon>
        <taxon>Actinomycetota</taxon>
        <taxon>Actinomycetes</taxon>
        <taxon>Kitasatosporales</taxon>
        <taxon>Streptomycetaceae</taxon>
        <taxon>Streptomyces</taxon>
    </lineage>
</organism>
<accession>A0A2K8PJV3</accession>
<dbReference type="OrthoDB" id="7065322at2"/>
<dbReference type="Gene3D" id="2.40.50.90">
    <property type="match status" value="1"/>
</dbReference>
<dbReference type="Proteomes" id="UP000231791">
    <property type="component" value="Chromosome"/>
</dbReference>
<name>A0A2K8PJV3_STRLA</name>
<evidence type="ECO:0000313" key="1">
    <source>
        <dbReference type="EMBL" id="ATZ27032.1"/>
    </source>
</evidence>
<dbReference type="EMBL" id="CP024985">
    <property type="protein sequence ID" value="ATZ27032.1"/>
    <property type="molecule type" value="Genomic_DNA"/>
</dbReference>
<evidence type="ECO:0000313" key="2">
    <source>
        <dbReference type="Proteomes" id="UP000231791"/>
    </source>
</evidence>